<evidence type="ECO:0000256" key="12">
    <source>
        <dbReference type="PIRSR" id="PIRSR606262-3"/>
    </source>
</evidence>
<comment type="catalytic activity">
    <reaction evidence="13">
        <text>2'-deoxycytidine + H2O + H(+) = 2'-deoxyuridine + NH4(+)</text>
        <dbReference type="Rhea" id="RHEA:13433"/>
        <dbReference type="ChEBI" id="CHEBI:15377"/>
        <dbReference type="ChEBI" id="CHEBI:15378"/>
        <dbReference type="ChEBI" id="CHEBI:15698"/>
        <dbReference type="ChEBI" id="CHEBI:16450"/>
        <dbReference type="ChEBI" id="CHEBI:28938"/>
        <dbReference type="EC" id="3.5.4.5"/>
    </reaction>
</comment>
<dbReference type="PANTHER" id="PTHR11644:SF2">
    <property type="entry name" value="CYTIDINE DEAMINASE"/>
    <property type="match status" value="1"/>
</dbReference>
<comment type="catalytic activity">
    <reaction evidence="9 13">
        <text>cytidine + H2O + H(+) = uridine + NH4(+)</text>
        <dbReference type="Rhea" id="RHEA:16069"/>
        <dbReference type="ChEBI" id="CHEBI:15377"/>
        <dbReference type="ChEBI" id="CHEBI:15378"/>
        <dbReference type="ChEBI" id="CHEBI:16704"/>
        <dbReference type="ChEBI" id="CHEBI:17562"/>
        <dbReference type="ChEBI" id="CHEBI:28938"/>
        <dbReference type="EC" id="3.5.4.5"/>
    </reaction>
</comment>
<dbReference type="InterPro" id="IPR016192">
    <property type="entry name" value="APOBEC/CMP_deaminase_Zn-bd"/>
</dbReference>
<comment type="function">
    <text evidence="2 13">This enzyme scavenges exogenous and endogenous cytidine and 2'-deoxycytidine for UMP synthesis.</text>
</comment>
<dbReference type="Gene3D" id="3.40.140.10">
    <property type="entry name" value="Cytidine Deaminase, domain 2"/>
    <property type="match status" value="1"/>
</dbReference>
<evidence type="ECO:0000256" key="4">
    <source>
        <dbReference type="ARBA" id="ARBA00012783"/>
    </source>
</evidence>
<evidence type="ECO:0000256" key="13">
    <source>
        <dbReference type="RuleBase" id="RU364006"/>
    </source>
</evidence>
<evidence type="ECO:0000256" key="11">
    <source>
        <dbReference type="PIRSR" id="PIRSR606262-2"/>
    </source>
</evidence>
<dbReference type="FunFam" id="3.40.140.10:FF:000008">
    <property type="entry name" value="Cytidine deaminase"/>
    <property type="match status" value="1"/>
</dbReference>
<evidence type="ECO:0000256" key="8">
    <source>
        <dbReference type="ARBA" id="ARBA00032005"/>
    </source>
</evidence>
<dbReference type="InterPro" id="IPR050202">
    <property type="entry name" value="Cyt/Deoxycyt_deaminase"/>
</dbReference>
<dbReference type="InterPro" id="IPR002125">
    <property type="entry name" value="CMP_dCMP_dom"/>
</dbReference>
<dbReference type="InterPro" id="IPR006262">
    <property type="entry name" value="Cyt_deam_tetra"/>
</dbReference>
<dbReference type="NCBIfam" id="TIGR01354">
    <property type="entry name" value="cyt_deam_tetra"/>
    <property type="match status" value="1"/>
</dbReference>
<dbReference type="GO" id="GO:0008270">
    <property type="term" value="F:zinc ion binding"/>
    <property type="evidence" value="ECO:0007669"/>
    <property type="project" value="UniProtKB-UniRule"/>
</dbReference>
<evidence type="ECO:0000259" key="14">
    <source>
        <dbReference type="PROSITE" id="PS51747"/>
    </source>
</evidence>
<dbReference type="GO" id="GO:0004126">
    <property type="term" value="F:cytidine deaminase activity"/>
    <property type="evidence" value="ECO:0007669"/>
    <property type="project" value="UniProtKB-UniRule"/>
</dbReference>
<feature type="binding site" evidence="12">
    <location>
        <position position="103"/>
    </location>
    <ligand>
        <name>Zn(2+)</name>
        <dbReference type="ChEBI" id="CHEBI:29105"/>
        <note>catalytic</note>
    </ligand>
</feature>
<sequence>MEIKSKLDGIEPTQVDRAILESQKAKSGSYSPYSKFRVGCCILTKDGTYITGSNVENATYGATICAERAAIVKAVTSSHRADWVCVAINSDMRDNYIPPCGICRQTIREFGKEDLPIIMTNCDTSVKKIMTLNELLPESFGPDHFHR</sequence>
<dbReference type="Proteomes" id="UP000000598">
    <property type="component" value="Chromosome D"/>
</dbReference>
<comment type="similarity">
    <text evidence="3 13">Belongs to the cytidine and deoxycytidylate deaminase family.</text>
</comment>
<dbReference type="EMBL" id="CR382124">
    <property type="protein sequence ID" value="CAH00972.1"/>
    <property type="molecule type" value="Genomic_DNA"/>
</dbReference>
<dbReference type="SUPFAM" id="SSF53927">
    <property type="entry name" value="Cytidine deaminase-like"/>
    <property type="match status" value="1"/>
</dbReference>
<dbReference type="InParanoid" id="Q6CQB3"/>
<protein>
    <recommendedName>
        <fullName evidence="4 13">Cytidine deaminase</fullName>
        <ecNumber evidence="4 13">3.5.4.5</ecNumber>
    </recommendedName>
    <alternativeName>
        <fullName evidence="8 13">Cytidine aminohydrolase</fullName>
    </alternativeName>
</protein>
<dbReference type="AlphaFoldDB" id="Q6CQB3"/>
<feature type="binding site" evidence="12">
    <location>
        <position position="100"/>
    </location>
    <ligand>
        <name>Zn(2+)</name>
        <dbReference type="ChEBI" id="CHEBI:29105"/>
        <note>catalytic</note>
    </ligand>
</feature>
<dbReference type="GO" id="GO:0042802">
    <property type="term" value="F:identical protein binding"/>
    <property type="evidence" value="ECO:0007669"/>
    <property type="project" value="UniProtKB-ARBA"/>
</dbReference>
<evidence type="ECO:0000313" key="16">
    <source>
        <dbReference type="Proteomes" id="UP000000598"/>
    </source>
</evidence>
<dbReference type="FunCoup" id="Q6CQB3">
    <property type="interactions" value="184"/>
</dbReference>
<dbReference type="GO" id="GO:0005829">
    <property type="term" value="C:cytosol"/>
    <property type="evidence" value="ECO:0007669"/>
    <property type="project" value="TreeGrafter"/>
</dbReference>
<keyword evidence="7 12" id="KW-0862">Zinc</keyword>
<dbReference type="PROSITE" id="PS51747">
    <property type="entry name" value="CYT_DCMP_DEAMINASES_2"/>
    <property type="match status" value="1"/>
</dbReference>
<evidence type="ECO:0000256" key="10">
    <source>
        <dbReference type="PIRSR" id="PIRSR606262-1"/>
    </source>
</evidence>
<keyword evidence="5 12" id="KW-0479">Metal-binding</keyword>
<evidence type="ECO:0000313" key="15">
    <source>
        <dbReference type="EMBL" id="CAH00972.1"/>
    </source>
</evidence>
<feature type="domain" description="CMP/dCMP-type deaminase" evidence="14">
    <location>
        <begin position="13"/>
        <end position="143"/>
    </location>
</feature>
<dbReference type="NCBIfam" id="NF004064">
    <property type="entry name" value="PRK05578.1"/>
    <property type="match status" value="1"/>
</dbReference>
<dbReference type="STRING" id="284590.Q6CQB3"/>
<name>Q6CQB3_KLULA</name>
<dbReference type="EC" id="3.5.4.5" evidence="4 13"/>
<dbReference type="eggNOG" id="KOG0833">
    <property type="taxonomic scope" value="Eukaryota"/>
</dbReference>
<dbReference type="HOGENOM" id="CLU_097262_1_2_1"/>
<dbReference type="GO" id="GO:0055086">
    <property type="term" value="P:nucleobase-containing small molecule metabolic process"/>
    <property type="evidence" value="ECO:0007669"/>
    <property type="project" value="UniProtKB-ARBA"/>
</dbReference>
<dbReference type="KEGG" id="kla:KLLA0_D18414g"/>
<accession>Q6CQB3</accession>
<dbReference type="Pfam" id="PF00383">
    <property type="entry name" value="dCMP_cyt_deam_1"/>
    <property type="match status" value="1"/>
</dbReference>
<evidence type="ECO:0000256" key="2">
    <source>
        <dbReference type="ARBA" id="ARBA00003949"/>
    </source>
</evidence>
<evidence type="ECO:0000256" key="3">
    <source>
        <dbReference type="ARBA" id="ARBA00006576"/>
    </source>
</evidence>
<feature type="binding site" evidence="11">
    <location>
        <begin position="54"/>
        <end position="60"/>
    </location>
    <ligand>
        <name>substrate</name>
    </ligand>
</feature>
<evidence type="ECO:0000256" key="7">
    <source>
        <dbReference type="ARBA" id="ARBA00022833"/>
    </source>
</evidence>
<evidence type="ECO:0000256" key="1">
    <source>
        <dbReference type="ARBA" id="ARBA00001947"/>
    </source>
</evidence>
<reference evidence="15 16" key="1">
    <citation type="journal article" date="2004" name="Nature">
        <title>Genome evolution in yeasts.</title>
        <authorList>
            <consortium name="Genolevures"/>
            <person name="Dujon B."/>
            <person name="Sherman D."/>
            <person name="Fischer G."/>
            <person name="Durrens P."/>
            <person name="Casaregola S."/>
            <person name="Lafontaine I."/>
            <person name="de Montigny J."/>
            <person name="Marck C."/>
            <person name="Neuveglise C."/>
            <person name="Talla E."/>
            <person name="Goffard N."/>
            <person name="Frangeul L."/>
            <person name="Aigle M."/>
            <person name="Anthouard V."/>
            <person name="Babour A."/>
            <person name="Barbe V."/>
            <person name="Barnay S."/>
            <person name="Blanchin S."/>
            <person name="Beckerich J.M."/>
            <person name="Beyne E."/>
            <person name="Bleykasten C."/>
            <person name="Boisrame A."/>
            <person name="Boyer J."/>
            <person name="Cattolico L."/>
            <person name="Confanioleri F."/>
            <person name="de Daruvar A."/>
            <person name="Despons L."/>
            <person name="Fabre E."/>
            <person name="Fairhead C."/>
            <person name="Ferry-Dumazet H."/>
            <person name="Groppi A."/>
            <person name="Hantraye F."/>
            <person name="Hennequin C."/>
            <person name="Jauniaux N."/>
            <person name="Joyet P."/>
            <person name="Kachouri R."/>
            <person name="Kerrest A."/>
            <person name="Koszul R."/>
            <person name="Lemaire M."/>
            <person name="Lesur I."/>
            <person name="Ma L."/>
            <person name="Muller H."/>
            <person name="Nicaud J.M."/>
            <person name="Nikolski M."/>
            <person name="Oztas S."/>
            <person name="Ozier-Kalogeropoulos O."/>
            <person name="Pellenz S."/>
            <person name="Potier S."/>
            <person name="Richard G.F."/>
            <person name="Straub M.L."/>
            <person name="Suleau A."/>
            <person name="Swennene D."/>
            <person name="Tekaia F."/>
            <person name="Wesolowski-Louvel M."/>
            <person name="Westhof E."/>
            <person name="Wirth B."/>
            <person name="Zeniou-Meyer M."/>
            <person name="Zivanovic I."/>
            <person name="Bolotin-Fukuhara M."/>
            <person name="Thierry A."/>
            <person name="Bouchier C."/>
            <person name="Caudron B."/>
            <person name="Scarpelli C."/>
            <person name="Gaillardin C."/>
            <person name="Weissenbach J."/>
            <person name="Wincker P."/>
            <person name="Souciet J.L."/>
        </authorList>
    </citation>
    <scope>NUCLEOTIDE SEQUENCE [LARGE SCALE GENOMIC DNA]</scope>
    <source>
        <strain evidence="16">ATCC 8585 / CBS 2359 / DSM 70799 / NBRC 1267 / NRRL Y-1140 / WM37</strain>
    </source>
</reference>
<dbReference type="PaxDb" id="284590-Q6CQB3"/>
<proteinExistence type="inferred from homology"/>
<keyword evidence="16" id="KW-1185">Reference proteome</keyword>
<keyword evidence="6 13" id="KW-0378">Hydrolase</keyword>
<dbReference type="OMA" id="LTHFTCV"/>
<evidence type="ECO:0000256" key="6">
    <source>
        <dbReference type="ARBA" id="ARBA00022801"/>
    </source>
</evidence>
<feature type="active site" description="Proton donor" evidence="10">
    <location>
        <position position="67"/>
    </location>
</feature>
<feature type="binding site" evidence="12">
    <location>
        <position position="65"/>
    </location>
    <ligand>
        <name>Zn(2+)</name>
        <dbReference type="ChEBI" id="CHEBI:29105"/>
        <note>catalytic</note>
    </ligand>
</feature>
<comment type="cofactor">
    <cofactor evidence="1 12 13">
        <name>Zn(2+)</name>
        <dbReference type="ChEBI" id="CHEBI:29105"/>
    </cofactor>
</comment>
<dbReference type="GO" id="GO:0072527">
    <property type="term" value="P:pyrimidine-containing compound metabolic process"/>
    <property type="evidence" value="ECO:0007669"/>
    <property type="project" value="UniProtKB-ARBA"/>
</dbReference>
<organism evidence="15 16">
    <name type="scientific">Kluyveromyces lactis (strain ATCC 8585 / CBS 2359 / DSM 70799 / NBRC 1267 / NRRL Y-1140 / WM37)</name>
    <name type="common">Yeast</name>
    <name type="synonym">Candida sphaerica</name>
    <dbReference type="NCBI Taxonomy" id="284590"/>
    <lineage>
        <taxon>Eukaryota</taxon>
        <taxon>Fungi</taxon>
        <taxon>Dikarya</taxon>
        <taxon>Ascomycota</taxon>
        <taxon>Saccharomycotina</taxon>
        <taxon>Saccharomycetes</taxon>
        <taxon>Saccharomycetales</taxon>
        <taxon>Saccharomycetaceae</taxon>
        <taxon>Kluyveromyces</taxon>
    </lineage>
</organism>
<evidence type="ECO:0000256" key="5">
    <source>
        <dbReference type="ARBA" id="ARBA00022723"/>
    </source>
</evidence>
<evidence type="ECO:0000256" key="9">
    <source>
        <dbReference type="ARBA" id="ARBA00049558"/>
    </source>
</evidence>
<dbReference type="InterPro" id="IPR016193">
    <property type="entry name" value="Cytidine_deaminase-like"/>
</dbReference>
<dbReference type="CDD" id="cd01283">
    <property type="entry name" value="cytidine_deaminase"/>
    <property type="match status" value="1"/>
</dbReference>
<gene>
    <name evidence="15" type="ORF">KLLA0_D18414g</name>
</gene>
<dbReference type="PROSITE" id="PS00903">
    <property type="entry name" value="CYT_DCMP_DEAMINASES_1"/>
    <property type="match status" value="1"/>
</dbReference>
<dbReference type="PANTHER" id="PTHR11644">
    <property type="entry name" value="CYTIDINE DEAMINASE"/>
    <property type="match status" value="1"/>
</dbReference>